<feature type="compositionally biased region" description="Basic and acidic residues" evidence="6">
    <location>
        <begin position="301"/>
        <end position="325"/>
    </location>
</feature>
<sequence length="350" mass="38621">MPLVHDPSVPPKPGSRQAPLIALQVFFVSVALLVFSLRLYTRASILRSIGSDDYIMGFAALISIGLSINACISTTYGWSHHLSSIPAANFGPILLTIWLSELLFTISTSLAKISILFFYLRLAVTKTYKRIIYFSIGFIVVWAITFSAVIIFQCQPVSEYWNPTGTKCYKPEIALFIHGLTNTMTDVYIYILPMKMVWEVQLPKRQRIGLLAIFAAGFLVCVAGALRLYYSILTDKSSDTPWEGFYLWTWESIEINLGIVCASAPCLKAFVTRIVPRLLGSIGGSNIGTGSGRVELGSLESGRRAEGRGGMKGKERERGESEDNLTDGHECVLVAKVDVHQTTFLKSQGS</sequence>
<keyword evidence="4 7" id="KW-0472">Membrane</keyword>
<evidence type="ECO:0000256" key="3">
    <source>
        <dbReference type="ARBA" id="ARBA00022989"/>
    </source>
</evidence>
<dbReference type="OrthoDB" id="444631at2759"/>
<name>A0A1L7XKH3_9HELO</name>
<comment type="subcellular location">
    <subcellularLocation>
        <location evidence="1">Membrane</location>
        <topology evidence="1">Multi-pass membrane protein</topology>
    </subcellularLocation>
</comment>
<evidence type="ECO:0000256" key="2">
    <source>
        <dbReference type="ARBA" id="ARBA00022692"/>
    </source>
</evidence>
<feature type="transmembrane region" description="Helical" evidence="7">
    <location>
        <begin position="20"/>
        <end position="41"/>
    </location>
</feature>
<dbReference type="InterPro" id="IPR049326">
    <property type="entry name" value="Rhodopsin_dom_fungi"/>
</dbReference>
<dbReference type="InterPro" id="IPR052337">
    <property type="entry name" value="SAT4-like"/>
</dbReference>
<evidence type="ECO:0000259" key="8">
    <source>
        <dbReference type="Pfam" id="PF20684"/>
    </source>
</evidence>
<dbReference type="AlphaFoldDB" id="A0A1L7XKH3"/>
<evidence type="ECO:0000313" key="10">
    <source>
        <dbReference type="Proteomes" id="UP000184330"/>
    </source>
</evidence>
<feature type="transmembrane region" description="Helical" evidence="7">
    <location>
        <begin position="131"/>
        <end position="153"/>
    </location>
</feature>
<keyword evidence="3 7" id="KW-1133">Transmembrane helix</keyword>
<dbReference type="Pfam" id="PF20684">
    <property type="entry name" value="Fung_rhodopsin"/>
    <property type="match status" value="1"/>
</dbReference>
<protein>
    <recommendedName>
        <fullName evidence="8">Rhodopsin domain-containing protein</fullName>
    </recommendedName>
</protein>
<accession>A0A1L7XKH3</accession>
<feature type="domain" description="Rhodopsin" evidence="8">
    <location>
        <begin position="37"/>
        <end position="272"/>
    </location>
</feature>
<reference evidence="9 10" key="1">
    <citation type="submission" date="2016-03" db="EMBL/GenBank/DDBJ databases">
        <authorList>
            <person name="Ploux O."/>
        </authorList>
    </citation>
    <scope>NUCLEOTIDE SEQUENCE [LARGE SCALE GENOMIC DNA]</scope>
    <source>
        <strain evidence="9 10">UAMH 11012</strain>
    </source>
</reference>
<evidence type="ECO:0000256" key="1">
    <source>
        <dbReference type="ARBA" id="ARBA00004141"/>
    </source>
</evidence>
<dbReference type="Proteomes" id="UP000184330">
    <property type="component" value="Unassembled WGS sequence"/>
</dbReference>
<evidence type="ECO:0000256" key="5">
    <source>
        <dbReference type="ARBA" id="ARBA00038359"/>
    </source>
</evidence>
<feature type="transmembrane region" description="Helical" evidence="7">
    <location>
        <begin position="173"/>
        <end position="192"/>
    </location>
</feature>
<dbReference type="GO" id="GO:0016020">
    <property type="term" value="C:membrane"/>
    <property type="evidence" value="ECO:0007669"/>
    <property type="project" value="UniProtKB-SubCell"/>
</dbReference>
<dbReference type="PANTHER" id="PTHR33048">
    <property type="entry name" value="PTH11-LIKE INTEGRAL MEMBRANE PROTEIN (AFU_ORTHOLOGUE AFUA_5G11245)"/>
    <property type="match status" value="1"/>
</dbReference>
<keyword evidence="2 7" id="KW-0812">Transmembrane</keyword>
<organism evidence="9 10">
    <name type="scientific">Phialocephala subalpina</name>
    <dbReference type="NCBI Taxonomy" id="576137"/>
    <lineage>
        <taxon>Eukaryota</taxon>
        <taxon>Fungi</taxon>
        <taxon>Dikarya</taxon>
        <taxon>Ascomycota</taxon>
        <taxon>Pezizomycotina</taxon>
        <taxon>Leotiomycetes</taxon>
        <taxon>Helotiales</taxon>
        <taxon>Mollisiaceae</taxon>
        <taxon>Phialocephala</taxon>
        <taxon>Phialocephala fortinii species complex</taxon>
    </lineage>
</organism>
<dbReference type="EMBL" id="FJOG01000031">
    <property type="protein sequence ID" value="CZR65542.1"/>
    <property type="molecule type" value="Genomic_DNA"/>
</dbReference>
<gene>
    <name evidence="9" type="ORF">PAC_15442</name>
</gene>
<feature type="transmembrane region" description="Helical" evidence="7">
    <location>
        <begin position="208"/>
        <end position="230"/>
    </location>
</feature>
<evidence type="ECO:0000256" key="6">
    <source>
        <dbReference type="SAM" id="MobiDB-lite"/>
    </source>
</evidence>
<evidence type="ECO:0000313" key="9">
    <source>
        <dbReference type="EMBL" id="CZR65542.1"/>
    </source>
</evidence>
<keyword evidence="10" id="KW-1185">Reference proteome</keyword>
<dbReference type="PANTHER" id="PTHR33048:SF129">
    <property type="entry name" value="INTEGRAL MEMBRANE PROTEIN-RELATED"/>
    <property type="match status" value="1"/>
</dbReference>
<feature type="region of interest" description="Disordered" evidence="6">
    <location>
        <begin position="293"/>
        <end position="325"/>
    </location>
</feature>
<evidence type="ECO:0000256" key="4">
    <source>
        <dbReference type="ARBA" id="ARBA00023136"/>
    </source>
</evidence>
<evidence type="ECO:0000256" key="7">
    <source>
        <dbReference type="SAM" id="Phobius"/>
    </source>
</evidence>
<comment type="similarity">
    <text evidence="5">Belongs to the SAT4 family.</text>
</comment>
<feature type="transmembrane region" description="Helical" evidence="7">
    <location>
        <begin position="98"/>
        <end position="119"/>
    </location>
</feature>
<feature type="transmembrane region" description="Helical" evidence="7">
    <location>
        <begin position="53"/>
        <end position="78"/>
    </location>
</feature>
<proteinExistence type="inferred from homology"/>